<dbReference type="InterPro" id="IPR000014">
    <property type="entry name" value="PAS"/>
</dbReference>
<dbReference type="InterPro" id="IPR011006">
    <property type="entry name" value="CheY-like_superfamily"/>
</dbReference>
<evidence type="ECO:0000256" key="10">
    <source>
        <dbReference type="PROSITE-ProRule" id="PRU00169"/>
    </source>
</evidence>
<evidence type="ECO:0000256" key="11">
    <source>
        <dbReference type="SAM" id="MobiDB-lite"/>
    </source>
</evidence>
<feature type="compositionally biased region" description="Low complexity" evidence="11">
    <location>
        <begin position="182"/>
        <end position="198"/>
    </location>
</feature>
<dbReference type="SMART" id="SM00220">
    <property type="entry name" value="S_TKc"/>
    <property type="match status" value="1"/>
</dbReference>
<feature type="compositionally biased region" description="Basic and acidic residues" evidence="11">
    <location>
        <begin position="82"/>
        <end position="97"/>
    </location>
</feature>
<feature type="region of interest" description="Disordered" evidence="11">
    <location>
        <begin position="82"/>
        <end position="282"/>
    </location>
</feature>
<evidence type="ECO:0000259" key="14">
    <source>
        <dbReference type="PROSITE" id="PS51285"/>
    </source>
</evidence>
<comment type="caution">
    <text evidence="15">The sequence shown here is derived from an EMBL/GenBank/DDBJ whole genome shotgun (WGS) entry which is preliminary data.</text>
</comment>
<feature type="compositionally biased region" description="Low complexity" evidence="11">
    <location>
        <begin position="1603"/>
        <end position="1625"/>
    </location>
</feature>
<keyword evidence="5" id="KW-0547">Nucleotide-binding</keyword>
<dbReference type="InterPro" id="IPR000961">
    <property type="entry name" value="AGC-kinase_C"/>
</dbReference>
<dbReference type="InterPro" id="IPR035965">
    <property type="entry name" value="PAS-like_dom_sf"/>
</dbReference>
<dbReference type="GO" id="GO:0005737">
    <property type="term" value="C:cytoplasm"/>
    <property type="evidence" value="ECO:0007669"/>
    <property type="project" value="TreeGrafter"/>
</dbReference>
<dbReference type="FunFam" id="1.10.510.10:FF:000340">
    <property type="entry name" value="Serine threonine protein kinase"/>
    <property type="match status" value="1"/>
</dbReference>
<feature type="compositionally biased region" description="Pro residues" evidence="11">
    <location>
        <begin position="921"/>
        <end position="933"/>
    </location>
</feature>
<dbReference type="PROSITE" id="PS51285">
    <property type="entry name" value="AGC_KINASE_CTER"/>
    <property type="match status" value="1"/>
</dbReference>
<keyword evidence="16" id="KW-1185">Reference proteome</keyword>
<evidence type="ECO:0000256" key="6">
    <source>
        <dbReference type="ARBA" id="ARBA00022777"/>
    </source>
</evidence>
<feature type="modified residue" description="4-aspartylphosphate" evidence="10">
    <location>
        <position position="1763"/>
    </location>
</feature>
<organism evidence="15 16">
    <name type="scientific">Mycena sanguinolenta</name>
    <dbReference type="NCBI Taxonomy" id="230812"/>
    <lineage>
        <taxon>Eukaryota</taxon>
        <taxon>Fungi</taxon>
        <taxon>Dikarya</taxon>
        <taxon>Basidiomycota</taxon>
        <taxon>Agaricomycotina</taxon>
        <taxon>Agaricomycetes</taxon>
        <taxon>Agaricomycetidae</taxon>
        <taxon>Agaricales</taxon>
        <taxon>Marasmiineae</taxon>
        <taxon>Mycenaceae</taxon>
        <taxon>Mycena</taxon>
    </lineage>
</organism>
<evidence type="ECO:0000256" key="9">
    <source>
        <dbReference type="ARBA" id="ARBA00048679"/>
    </source>
</evidence>
<dbReference type="FunFam" id="3.30.200.20:FF:001008">
    <property type="entry name" value="Serine/threonine-protein kinase cek1"/>
    <property type="match status" value="1"/>
</dbReference>
<evidence type="ECO:0000256" key="2">
    <source>
        <dbReference type="ARBA" id="ARBA00022527"/>
    </source>
</evidence>
<dbReference type="GO" id="GO:0005524">
    <property type="term" value="F:ATP binding"/>
    <property type="evidence" value="ECO:0007669"/>
    <property type="project" value="UniProtKB-KW"/>
</dbReference>
<dbReference type="SUPFAM" id="SSF55785">
    <property type="entry name" value="PYP-like sensor domain (PAS domain)"/>
    <property type="match status" value="1"/>
</dbReference>
<feature type="compositionally biased region" description="Polar residues" evidence="11">
    <location>
        <begin position="148"/>
        <end position="166"/>
    </location>
</feature>
<feature type="compositionally biased region" description="Polar residues" evidence="11">
    <location>
        <begin position="23"/>
        <end position="37"/>
    </location>
</feature>
<feature type="region of interest" description="Disordered" evidence="11">
    <location>
        <begin position="1834"/>
        <end position="1855"/>
    </location>
</feature>
<evidence type="ECO:0000313" key="16">
    <source>
        <dbReference type="Proteomes" id="UP000623467"/>
    </source>
</evidence>
<feature type="compositionally biased region" description="Basic and acidic residues" evidence="11">
    <location>
        <begin position="401"/>
        <end position="419"/>
    </location>
</feature>
<evidence type="ECO:0000256" key="1">
    <source>
        <dbReference type="ARBA" id="ARBA00012513"/>
    </source>
</evidence>
<evidence type="ECO:0000313" key="15">
    <source>
        <dbReference type="EMBL" id="KAF7355455.1"/>
    </source>
</evidence>
<dbReference type="PROSITE" id="PS00108">
    <property type="entry name" value="PROTEIN_KINASE_ST"/>
    <property type="match status" value="1"/>
</dbReference>
<feature type="region of interest" description="Disordered" evidence="11">
    <location>
        <begin position="1218"/>
        <end position="1240"/>
    </location>
</feature>
<dbReference type="InterPro" id="IPR011009">
    <property type="entry name" value="Kinase-like_dom_sf"/>
</dbReference>
<comment type="catalytic activity">
    <reaction evidence="8">
        <text>L-threonyl-[protein] + ATP = O-phospho-L-threonyl-[protein] + ADP + H(+)</text>
        <dbReference type="Rhea" id="RHEA:46608"/>
        <dbReference type="Rhea" id="RHEA-COMP:11060"/>
        <dbReference type="Rhea" id="RHEA-COMP:11605"/>
        <dbReference type="ChEBI" id="CHEBI:15378"/>
        <dbReference type="ChEBI" id="CHEBI:30013"/>
        <dbReference type="ChEBI" id="CHEBI:30616"/>
        <dbReference type="ChEBI" id="CHEBI:61977"/>
        <dbReference type="ChEBI" id="CHEBI:456216"/>
        <dbReference type="EC" id="2.7.11.1"/>
    </reaction>
</comment>
<dbReference type="Gene3D" id="3.40.50.2300">
    <property type="match status" value="1"/>
</dbReference>
<dbReference type="CDD" id="cd05611">
    <property type="entry name" value="STKc_Rim15_like"/>
    <property type="match status" value="1"/>
</dbReference>
<feature type="compositionally biased region" description="Polar residues" evidence="11">
    <location>
        <begin position="1520"/>
        <end position="1533"/>
    </location>
</feature>
<evidence type="ECO:0000256" key="5">
    <source>
        <dbReference type="ARBA" id="ARBA00022741"/>
    </source>
</evidence>
<feature type="compositionally biased region" description="Basic and acidic residues" evidence="11">
    <location>
        <begin position="1632"/>
        <end position="1655"/>
    </location>
</feature>
<keyword evidence="4" id="KW-0808">Transferase</keyword>
<dbReference type="GO" id="GO:0000160">
    <property type="term" value="P:phosphorelay signal transduction system"/>
    <property type="evidence" value="ECO:0007669"/>
    <property type="project" value="InterPro"/>
</dbReference>
<dbReference type="InterPro" id="IPR050236">
    <property type="entry name" value="Ser_Thr_kinase_AGC"/>
</dbReference>
<dbReference type="EC" id="2.7.11.1" evidence="1"/>
<feature type="compositionally biased region" description="Low complexity" evidence="11">
    <location>
        <begin position="238"/>
        <end position="263"/>
    </location>
</feature>
<dbReference type="GO" id="GO:0004674">
    <property type="term" value="F:protein serine/threonine kinase activity"/>
    <property type="evidence" value="ECO:0007669"/>
    <property type="project" value="UniProtKB-KW"/>
</dbReference>
<dbReference type="InterPro" id="IPR000719">
    <property type="entry name" value="Prot_kinase_dom"/>
</dbReference>
<feature type="region of interest" description="Disordered" evidence="11">
    <location>
        <begin position="1263"/>
        <end position="1340"/>
    </location>
</feature>
<feature type="compositionally biased region" description="Polar residues" evidence="11">
    <location>
        <begin position="1219"/>
        <end position="1230"/>
    </location>
</feature>
<dbReference type="CDD" id="cd17546">
    <property type="entry name" value="REC_hyHK_CKI1_RcsC-like"/>
    <property type="match status" value="1"/>
</dbReference>
<gene>
    <name evidence="15" type="ORF">MSAN_01462300</name>
</gene>
<feature type="compositionally biased region" description="Low complexity" evidence="11">
    <location>
        <begin position="1503"/>
        <end position="1515"/>
    </location>
</feature>
<dbReference type="SUPFAM" id="SSF52172">
    <property type="entry name" value="CheY-like"/>
    <property type="match status" value="1"/>
</dbReference>
<feature type="domain" description="Protein kinase" evidence="12">
    <location>
        <begin position="1062"/>
        <end position="1438"/>
    </location>
</feature>
<keyword evidence="2" id="KW-0723">Serine/threonine-protein kinase</keyword>
<dbReference type="PROSITE" id="PS50110">
    <property type="entry name" value="RESPONSE_REGULATORY"/>
    <property type="match status" value="1"/>
</dbReference>
<evidence type="ECO:0000256" key="8">
    <source>
        <dbReference type="ARBA" id="ARBA00047899"/>
    </source>
</evidence>
<dbReference type="PANTHER" id="PTHR24356:SF1">
    <property type="entry name" value="SERINE_THREONINE-PROTEIN KINASE GREATWALL"/>
    <property type="match status" value="1"/>
</dbReference>
<feature type="compositionally biased region" description="Acidic residues" evidence="11">
    <location>
        <begin position="855"/>
        <end position="865"/>
    </location>
</feature>
<feature type="region of interest" description="Disordered" evidence="11">
    <location>
        <begin position="388"/>
        <end position="461"/>
    </location>
</feature>
<keyword evidence="6" id="KW-0418">Kinase</keyword>
<feature type="domain" description="Response regulatory" evidence="13">
    <location>
        <begin position="1713"/>
        <end position="1830"/>
    </location>
</feature>
<dbReference type="Pfam" id="PF00069">
    <property type="entry name" value="Pkinase"/>
    <property type="match status" value="2"/>
</dbReference>
<dbReference type="InterPro" id="IPR001789">
    <property type="entry name" value="Sig_transdc_resp-reg_receiver"/>
</dbReference>
<dbReference type="SUPFAM" id="SSF56112">
    <property type="entry name" value="Protein kinase-like (PK-like)"/>
    <property type="match status" value="1"/>
</dbReference>
<feature type="compositionally biased region" description="Low complexity" evidence="11">
    <location>
        <begin position="1282"/>
        <end position="1292"/>
    </location>
</feature>
<dbReference type="Gene3D" id="1.10.510.10">
    <property type="entry name" value="Transferase(Phosphotransferase) domain 1"/>
    <property type="match status" value="2"/>
</dbReference>
<dbReference type="Gene3D" id="3.30.200.20">
    <property type="entry name" value="Phosphorylase Kinase, domain 1"/>
    <property type="match status" value="1"/>
</dbReference>
<dbReference type="GO" id="GO:0005634">
    <property type="term" value="C:nucleus"/>
    <property type="evidence" value="ECO:0007669"/>
    <property type="project" value="TreeGrafter"/>
</dbReference>
<dbReference type="OrthoDB" id="162894at2759"/>
<evidence type="ECO:0000259" key="13">
    <source>
        <dbReference type="PROSITE" id="PS50110"/>
    </source>
</evidence>
<feature type="compositionally biased region" description="Basic and acidic residues" evidence="11">
    <location>
        <begin position="777"/>
        <end position="789"/>
    </location>
</feature>
<dbReference type="GO" id="GO:1901992">
    <property type="term" value="P:positive regulation of mitotic cell cycle phase transition"/>
    <property type="evidence" value="ECO:0007669"/>
    <property type="project" value="UniProtKB-ARBA"/>
</dbReference>
<dbReference type="SMART" id="SM00448">
    <property type="entry name" value="REC"/>
    <property type="match status" value="1"/>
</dbReference>
<evidence type="ECO:0000256" key="7">
    <source>
        <dbReference type="ARBA" id="ARBA00022840"/>
    </source>
</evidence>
<protein>
    <recommendedName>
        <fullName evidence="1">non-specific serine/threonine protein kinase</fullName>
        <ecNumber evidence="1">2.7.11.1</ecNumber>
    </recommendedName>
</protein>
<dbReference type="EMBL" id="JACAZH010000011">
    <property type="protein sequence ID" value="KAF7355455.1"/>
    <property type="molecule type" value="Genomic_DNA"/>
</dbReference>
<feature type="compositionally biased region" description="Polar residues" evidence="11">
    <location>
        <begin position="209"/>
        <end position="225"/>
    </location>
</feature>
<dbReference type="PROSITE" id="PS50011">
    <property type="entry name" value="PROTEIN_KINASE_DOM"/>
    <property type="match status" value="1"/>
</dbReference>
<dbReference type="InterPro" id="IPR008271">
    <property type="entry name" value="Ser/Thr_kinase_AS"/>
</dbReference>
<accession>A0A8H6Y707</accession>
<evidence type="ECO:0000256" key="4">
    <source>
        <dbReference type="ARBA" id="ARBA00022679"/>
    </source>
</evidence>
<feature type="compositionally biased region" description="Polar residues" evidence="11">
    <location>
        <begin position="1299"/>
        <end position="1329"/>
    </location>
</feature>
<dbReference type="PANTHER" id="PTHR24356">
    <property type="entry name" value="SERINE/THREONINE-PROTEIN KINASE"/>
    <property type="match status" value="1"/>
</dbReference>
<evidence type="ECO:0000259" key="12">
    <source>
        <dbReference type="PROSITE" id="PS50011"/>
    </source>
</evidence>
<dbReference type="Pfam" id="PF00072">
    <property type="entry name" value="Response_reg"/>
    <property type="match status" value="1"/>
</dbReference>
<feature type="compositionally biased region" description="Low complexity" evidence="11">
    <location>
        <begin position="1044"/>
        <end position="1055"/>
    </location>
</feature>
<keyword evidence="7" id="KW-0067">ATP-binding</keyword>
<feature type="compositionally biased region" description="Low complexity" evidence="11">
    <location>
        <begin position="941"/>
        <end position="971"/>
    </location>
</feature>
<comment type="catalytic activity">
    <reaction evidence="9">
        <text>L-seryl-[protein] + ATP = O-phospho-L-seryl-[protein] + ADP + H(+)</text>
        <dbReference type="Rhea" id="RHEA:17989"/>
        <dbReference type="Rhea" id="RHEA-COMP:9863"/>
        <dbReference type="Rhea" id="RHEA-COMP:11604"/>
        <dbReference type="ChEBI" id="CHEBI:15378"/>
        <dbReference type="ChEBI" id="CHEBI:29999"/>
        <dbReference type="ChEBI" id="CHEBI:30616"/>
        <dbReference type="ChEBI" id="CHEBI:83421"/>
        <dbReference type="ChEBI" id="CHEBI:456216"/>
        <dbReference type="EC" id="2.7.11.1"/>
    </reaction>
</comment>
<sequence length="1855" mass="203592">MADSALRRQPPSPLVFSPETVLSPPTQAVHGSNSNNTVSMPFVRRHVTRRLKAAKAECDKDLQRITNNITVFFEERLREGDVETEQMRDRDDNESLRDPFVLNPADLRSALQDESSSDGGYEAEVEYSRHSRQSAYPDDEGHPHPTLTHWSSSPGLHAASNSSLSPGSLRRQSAAPWDRPLPSSVSSSAVSSSPATSTILLPDGPPLTRKNTSGGAPTSWANPNLPSRRLSRTIHIATRPSLSGHSSRSTSRSRSPLPPMSSHNSFGEYGNPPPNNRRSSRILVDDPVDPIMTALYDIIAVATDITEMSIQQLTSQPKVCESLVQRIQNIGKAWDEHPDWHGRNWYVQVLLAVASLSRVVEWWEAEKQFWNFDDNDDELEEPLTFVTKPADDVTAPTPTVRRQEHDGLLRFPAEDEAKLKLSRPPSHARRSRDEHPKDPAAASSHEPESHSRGGSRILPNPESARVLATERLRLQAETAQNQNIVIELSLDGDHFIWINYAWRFVVRTDPEELSGTRISRLLHPADRDVLALATRRLREDDSHTVEVRFRLQVQSEDDREISSPGTLYQQMEGKGMLMVDREDGEPSHTMWVIKPIAPPRFEHDSPSIKLPEEELATTDPGFLGDQDHLEPNTTFPFSEPICTDPILCRICESQIPQWYFEKHSETCAETHRLEAEIAECNESIAELRNTIRDLCSTIDRSSPVSVPEYRGMPIFSPSTSPVIASPLQLFRTNKMQRVGVKKMQRQLLDQLEDILQVASEVAVPALKEEEAKEPIERQRLLSPGSERKMTQIRNWSKPATEDAALSQLVQDAERVMRQKIDTVARMQNTIRYAEKIWHEWEERVGHLLATVDESSGSEDGESDDEAQVHRDEHDEVDDDQSSTTSEYDYDGVATGGSSDPTPMAASPSRVSLGSDYRPSRSPLPPSVPYPPPSRQTLHTRSSTPSSVSSPLALAAPIVAPSSPDDVMPPMSLDEIEMPPPPRPQTAGIRPRKSSSSLLNLDPPLSPSLTTREVGLVREPSGKRGHRRHSTANHSVSGLPPTSPRAPSAAPLSRTSPTSIKDFDIIKPISKGAFGSVFLAKKKATGDYFAIKVLKKADMIAKNQITNVKAERMILMKQAESPFVAKLYFTFQSKENLYLVMEYLNGGDCAALIKSLGSLPEEWTKNYIAEVVLGLEYLHQRGVVHRDLKPDNLLIDQHGHLKLTDFGLSRIGLLGRQTRESQLARPTTRYGSRSRPPSMDSAYLSSPLIHLDYSAGGSYFNPRPPSVSRGVPPHLPSTDDVSESSGSESLSGLHLRRTGGKSTDSPLQSFATELTNDLRSHSSSNSQTGGTPPGDQKFVGTPDYLAPETILGLRGDDLAVDWWALGVITYEFLYGIPPFHAETPERVFENILSGHIEWHDEWVDFSPEARDFMSRLMTLDPAARLGSNGADEVKAHPFFDGIEWDKVTTTEAAFIPQVTDPESTDYFDPRGAIPQLFHDDDQIAVGQSALNSPVTDASMPPPASGAAPVAIPGASGRSEVPTASESDDNFGSFSFKNLPVLKQKNDDVIRKLKTDQLTPLTHALSEPAGLHGRKRSVSHRFKKPPSVVTTIDPKAMATNPPSPATSSSSIASSPSRTSLPPSTPGSASGHSRKPSEYGAVERFKHNQLDGGLDRRNSMPSRLRTASVSSAGDGSGSENWNSSVGHGSGHHDTPPSSVVSIDLRKGPDPNDRAVTCLLAEDNPITAKIIETLLIRLGCRCVVVSDGSEAISVAMGDIKFDCILMDLHMPVLDGEGAARYIKSTNSKNTNTPIIAVSAYSAADATDDGSSLFTASLSKPLQKADLLAVMRKLGFKTSTMQGPGSTKVTASQSQTQNIS</sequence>
<dbReference type="FunFam" id="1.10.510.10:FF:000580">
    <property type="entry name" value="AGC protein kinase"/>
    <property type="match status" value="1"/>
</dbReference>
<feature type="compositionally biased region" description="Basic residues" evidence="11">
    <location>
        <begin position="1570"/>
        <end position="1582"/>
    </location>
</feature>
<evidence type="ECO:0000256" key="3">
    <source>
        <dbReference type="ARBA" id="ARBA00022553"/>
    </source>
</evidence>
<keyword evidence="3 10" id="KW-0597">Phosphoprotein</keyword>
<feature type="region of interest" description="Disordered" evidence="11">
    <location>
        <begin position="1562"/>
        <end position="1704"/>
    </location>
</feature>
<proteinExistence type="predicted"/>
<reference evidence="15" key="1">
    <citation type="submission" date="2020-05" db="EMBL/GenBank/DDBJ databases">
        <title>Mycena genomes resolve the evolution of fungal bioluminescence.</title>
        <authorList>
            <person name="Tsai I.J."/>
        </authorList>
    </citation>
    <scope>NUCLEOTIDE SEQUENCE</scope>
    <source>
        <strain evidence="15">160909Yilan</strain>
    </source>
</reference>
<feature type="region of interest" description="Disordered" evidence="11">
    <location>
        <begin position="1492"/>
        <end position="1533"/>
    </location>
</feature>
<feature type="region of interest" description="Disordered" evidence="11">
    <location>
        <begin position="1"/>
        <end position="37"/>
    </location>
</feature>
<dbReference type="Gene3D" id="3.30.450.20">
    <property type="entry name" value="PAS domain"/>
    <property type="match status" value="1"/>
</dbReference>
<dbReference type="Proteomes" id="UP000623467">
    <property type="component" value="Unassembled WGS sequence"/>
</dbReference>
<feature type="compositionally biased region" description="Low complexity" evidence="11">
    <location>
        <begin position="993"/>
        <end position="1008"/>
    </location>
</feature>
<feature type="region of interest" description="Disordered" evidence="11">
    <location>
        <begin position="852"/>
        <end position="1055"/>
    </location>
</feature>
<name>A0A8H6Y707_9AGAR</name>
<feature type="region of interest" description="Disordered" evidence="11">
    <location>
        <begin position="777"/>
        <end position="800"/>
    </location>
</feature>
<feature type="domain" description="AGC-kinase C-terminal" evidence="14">
    <location>
        <begin position="1439"/>
        <end position="1544"/>
    </location>
</feature>
<dbReference type="CDD" id="cd00130">
    <property type="entry name" value="PAS"/>
    <property type="match status" value="1"/>
</dbReference>